<feature type="non-terminal residue" evidence="2">
    <location>
        <position position="1"/>
    </location>
</feature>
<evidence type="ECO:0000313" key="3">
    <source>
        <dbReference type="Proteomes" id="UP000789396"/>
    </source>
</evidence>
<keyword evidence="3" id="KW-1185">Reference proteome</keyword>
<evidence type="ECO:0000313" key="2">
    <source>
        <dbReference type="EMBL" id="CAG8537489.1"/>
    </source>
</evidence>
<proteinExistence type="predicted"/>
<name>A0A9N9ALW0_9GLOM</name>
<feature type="region of interest" description="Disordered" evidence="1">
    <location>
        <begin position="115"/>
        <end position="148"/>
    </location>
</feature>
<dbReference type="AlphaFoldDB" id="A0A9N9ALW0"/>
<dbReference type="OrthoDB" id="2443108at2759"/>
<accession>A0A9N9ALW0</accession>
<dbReference type="Proteomes" id="UP000789396">
    <property type="component" value="Unassembled WGS sequence"/>
</dbReference>
<evidence type="ECO:0000256" key="1">
    <source>
        <dbReference type="SAM" id="MobiDB-lite"/>
    </source>
</evidence>
<feature type="compositionally biased region" description="Polar residues" evidence="1">
    <location>
        <begin position="120"/>
        <end position="129"/>
    </location>
</feature>
<comment type="caution">
    <text evidence="2">The sequence shown here is derived from an EMBL/GenBank/DDBJ whole genome shotgun (WGS) entry which is preliminary data.</text>
</comment>
<sequence length="164" mass="18485">VINKYSFLKLADLLNKSIAFIRDIYLQLENELQREMEHLRLILGHIDNQKSKLKTEETVLLAMLGDSSGFSSLELPDVGSSDLSDLQGKHMNLKSIDLDIANALSILENMSDCEAEDVEQTAQSPQSVEESWKEPIQQSPTYDSDDDHEIAREALSKMLAIYSQ</sequence>
<dbReference type="EMBL" id="CAJVPZ010003885">
    <property type="protein sequence ID" value="CAG8537489.1"/>
    <property type="molecule type" value="Genomic_DNA"/>
</dbReference>
<gene>
    <name evidence="2" type="ORF">RFULGI_LOCUS4071</name>
</gene>
<protein>
    <submittedName>
        <fullName evidence="2">4683_t:CDS:1</fullName>
    </submittedName>
</protein>
<organism evidence="2 3">
    <name type="scientific">Racocetra fulgida</name>
    <dbReference type="NCBI Taxonomy" id="60492"/>
    <lineage>
        <taxon>Eukaryota</taxon>
        <taxon>Fungi</taxon>
        <taxon>Fungi incertae sedis</taxon>
        <taxon>Mucoromycota</taxon>
        <taxon>Glomeromycotina</taxon>
        <taxon>Glomeromycetes</taxon>
        <taxon>Diversisporales</taxon>
        <taxon>Gigasporaceae</taxon>
        <taxon>Racocetra</taxon>
    </lineage>
</organism>
<reference evidence="2" key="1">
    <citation type="submission" date="2021-06" db="EMBL/GenBank/DDBJ databases">
        <authorList>
            <person name="Kallberg Y."/>
            <person name="Tangrot J."/>
            <person name="Rosling A."/>
        </authorList>
    </citation>
    <scope>NUCLEOTIDE SEQUENCE</scope>
    <source>
        <strain evidence="2">IN212</strain>
    </source>
</reference>